<gene>
    <name evidence="2" type="ORF">ZHAS_00007159</name>
</gene>
<dbReference type="EnsemblMetazoa" id="ASIC007159-RA">
    <property type="protein sequence ID" value="ASIC007159-PA"/>
    <property type="gene ID" value="ASIC007159"/>
</dbReference>
<dbReference type="STRING" id="74873.A0A084VP99"/>
<organism evidence="2">
    <name type="scientific">Anopheles sinensis</name>
    <name type="common">Mosquito</name>
    <dbReference type="NCBI Taxonomy" id="74873"/>
    <lineage>
        <taxon>Eukaryota</taxon>
        <taxon>Metazoa</taxon>
        <taxon>Ecdysozoa</taxon>
        <taxon>Arthropoda</taxon>
        <taxon>Hexapoda</taxon>
        <taxon>Insecta</taxon>
        <taxon>Pterygota</taxon>
        <taxon>Neoptera</taxon>
        <taxon>Endopterygota</taxon>
        <taxon>Diptera</taxon>
        <taxon>Nematocera</taxon>
        <taxon>Culicoidea</taxon>
        <taxon>Culicidae</taxon>
        <taxon>Anophelinae</taxon>
        <taxon>Anopheles</taxon>
    </lineage>
</organism>
<name>A0A084VP99_ANOSI</name>
<feature type="region of interest" description="Disordered" evidence="1">
    <location>
        <begin position="133"/>
        <end position="189"/>
    </location>
</feature>
<dbReference type="AlphaFoldDB" id="A0A084VP99"/>
<reference evidence="2 4" key="1">
    <citation type="journal article" date="2014" name="BMC Genomics">
        <title>Genome sequence of Anopheles sinensis provides insight into genetics basis of mosquito competence for malaria parasites.</title>
        <authorList>
            <person name="Zhou D."/>
            <person name="Zhang D."/>
            <person name="Ding G."/>
            <person name="Shi L."/>
            <person name="Hou Q."/>
            <person name="Ye Y."/>
            <person name="Xu Y."/>
            <person name="Zhou H."/>
            <person name="Xiong C."/>
            <person name="Li S."/>
            <person name="Yu J."/>
            <person name="Hong S."/>
            <person name="Yu X."/>
            <person name="Zou P."/>
            <person name="Chen C."/>
            <person name="Chang X."/>
            <person name="Wang W."/>
            <person name="Lv Y."/>
            <person name="Sun Y."/>
            <person name="Ma L."/>
            <person name="Shen B."/>
            <person name="Zhu C."/>
        </authorList>
    </citation>
    <scope>NUCLEOTIDE SEQUENCE [LARGE SCALE GENOMIC DNA]</scope>
</reference>
<evidence type="ECO:0000313" key="2">
    <source>
        <dbReference type="EMBL" id="KFB39793.1"/>
    </source>
</evidence>
<reference evidence="3" key="2">
    <citation type="submission" date="2020-05" db="UniProtKB">
        <authorList>
            <consortium name="EnsemblMetazoa"/>
        </authorList>
    </citation>
    <scope>IDENTIFICATION</scope>
</reference>
<dbReference type="Proteomes" id="UP000030765">
    <property type="component" value="Unassembled WGS sequence"/>
</dbReference>
<evidence type="ECO:0000313" key="3">
    <source>
        <dbReference type="EnsemblMetazoa" id="ASIC007159-PA"/>
    </source>
</evidence>
<accession>A0A084VP99</accession>
<evidence type="ECO:0000256" key="1">
    <source>
        <dbReference type="SAM" id="MobiDB-lite"/>
    </source>
</evidence>
<dbReference type="EMBL" id="ATLV01014987">
    <property type="status" value="NOT_ANNOTATED_CDS"/>
    <property type="molecule type" value="Genomic_DNA"/>
</dbReference>
<dbReference type="VEuPathDB" id="VectorBase:ASIC007159"/>
<sequence length="253" mass="26435">MSISPMSPINDPDLYIEHRNQLNKLGSSCEAMDETDLSSPFIPSGPATLNKVFCCANDSTSSSKPGPVVGNSRGTFLGRPGSAVQIITTAAPSSTPPLLTSPDGNAKLTHSITLDDVDGSNTVVKKVGVCTTEKKSPRRVSIEQTATKPSTNAKSSTNNDNTSTTTKRTTTSNASTANHAVKHDRSSPSAAIKTITSTASNLGATLSTSTAHTAASTAASTGRISPSRSYDDMIKFVFTEHGIKVISDREYVV</sequence>
<evidence type="ECO:0000313" key="4">
    <source>
        <dbReference type="Proteomes" id="UP000030765"/>
    </source>
</evidence>
<proteinExistence type="predicted"/>
<dbReference type="EMBL" id="KE524999">
    <property type="protein sequence ID" value="KFB39793.1"/>
    <property type="molecule type" value="Genomic_DNA"/>
</dbReference>
<protein>
    <submittedName>
        <fullName evidence="2 3">Uncharacterized protein</fullName>
    </submittedName>
</protein>
<keyword evidence="4" id="KW-1185">Reference proteome</keyword>
<feature type="compositionally biased region" description="Low complexity" evidence="1">
    <location>
        <begin position="150"/>
        <end position="178"/>
    </location>
</feature>